<feature type="region of interest" description="Disordered" evidence="1">
    <location>
        <begin position="105"/>
        <end position="138"/>
    </location>
</feature>
<evidence type="ECO:0000313" key="3">
    <source>
        <dbReference type="Proteomes" id="UP000664795"/>
    </source>
</evidence>
<reference evidence="2 3" key="1">
    <citation type="submission" date="2021-03" db="EMBL/GenBank/DDBJ databases">
        <title>Fibrella sp. HMF5036 genome sequencing and assembly.</title>
        <authorList>
            <person name="Kang H."/>
            <person name="Kim H."/>
            <person name="Bae S."/>
            <person name="Joh K."/>
        </authorList>
    </citation>
    <scope>NUCLEOTIDE SEQUENCE [LARGE SCALE GENOMIC DNA]</scope>
    <source>
        <strain evidence="2 3">HMF5036</strain>
    </source>
</reference>
<dbReference type="InterPro" id="IPR025494">
    <property type="entry name" value="DUF4385"/>
</dbReference>
<accession>A0A939G125</accession>
<evidence type="ECO:0000256" key="1">
    <source>
        <dbReference type="SAM" id="MobiDB-lite"/>
    </source>
</evidence>
<comment type="caution">
    <text evidence="2">The sequence shown here is derived from an EMBL/GenBank/DDBJ whole genome shotgun (WGS) entry which is preliminary data.</text>
</comment>
<dbReference type="AlphaFoldDB" id="A0A939G125"/>
<organism evidence="2 3">
    <name type="scientific">Fibrella aquatilis</name>
    <dbReference type="NCBI Taxonomy" id="2817059"/>
    <lineage>
        <taxon>Bacteria</taxon>
        <taxon>Pseudomonadati</taxon>
        <taxon>Bacteroidota</taxon>
        <taxon>Cytophagia</taxon>
        <taxon>Cytophagales</taxon>
        <taxon>Spirosomataceae</taxon>
        <taxon>Fibrella</taxon>
    </lineage>
</organism>
<dbReference type="EMBL" id="JAFMYU010000003">
    <property type="protein sequence ID" value="MBO0930462.1"/>
    <property type="molecule type" value="Genomic_DNA"/>
</dbReference>
<evidence type="ECO:0000313" key="2">
    <source>
        <dbReference type="EMBL" id="MBO0930462.1"/>
    </source>
</evidence>
<feature type="compositionally biased region" description="Basic and acidic residues" evidence="1">
    <location>
        <begin position="114"/>
        <end position="138"/>
    </location>
</feature>
<dbReference type="Proteomes" id="UP000664795">
    <property type="component" value="Unassembled WGS sequence"/>
</dbReference>
<protein>
    <submittedName>
        <fullName evidence="2">DUF4385 domain-containing protein</fullName>
    </submittedName>
</protein>
<keyword evidence="3" id="KW-1185">Reference proteome</keyword>
<proteinExistence type="predicted"/>
<name>A0A939G125_9BACT</name>
<dbReference type="RefSeq" id="WP_207334424.1">
    <property type="nucleotide sequence ID" value="NZ_JAFMYU010000003.1"/>
</dbReference>
<gene>
    <name evidence="2" type="ORF">J2I48_05615</name>
</gene>
<dbReference type="Pfam" id="PF14328">
    <property type="entry name" value="DUF4385"/>
    <property type="match status" value="1"/>
</dbReference>
<sequence>MSTPEKASRAFNYDLDYRNLNLREQPELYRVGKGEMGVLLVRPYRDEILPHWRFKTPDIARESSEKIYAMFLDYKAANDFIGMDMARKFLQMGYTRARRYANHASGQKYDGPVPDDKKGQSGAHGREQLPRTEDPVKAESARIFYAKYLQAREDPEYKKQRKEWQEKWG</sequence>